<gene>
    <name evidence="2" type="ORF">SAMN04487935_3643</name>
</gene>
<sequence>MIIYFLIMKFNLTNESFLPDTMKNFPGATKMQFVDMISASVFYNLIPLFFSFILYYPIVYAINKLIKNNSIVKLVLAGFTLTSTTPLLYLFFNNYKHNDYYMLKAETISWIFVYSISITLYVFLNINLKSLKLKQSNVL</sequence>
<keyword evidence="1" id="KW-1133">Transmembrane helix</keyword>
<reference evidence="2 3" key="1">
    <citation type="submission" date="2016-10" db="EMBL/GenBank/DDBJ databases">
        <authorList>
            <person name="de Groot N.N."/>
        </authorList>
    </citation>
    <scope>NUCLEOTIDE SEQUENCE [LARGE SCALE GENOMIC DNA]</scope>
    <source>
        <strain evidence="2 3">CGMCC 1.10076</strain>
    </source>
</reference>
<evidence type="ECO:0000256" key="1">
    <source>
        <dbReference type="SAM" id="Phobius"/>
    </source>
</evidence>
<keyword evidence="1" id="KW-0472">Membrane</keyword>
<accession>A0A1G9CT19</accession>
<keyword evidence="3" id="KW-1185">Reference proteome</keyword>
<feature type="transmembrane region" description="Helical" evidence="1">
    <location>
        <begin position="41"/>
        <end position="62"/>
    </location>
</feature>
<feature type="transmembrane region" description="Helical" evidence="1">
    <location>
        <begin position="74"/>
        <end position="92"/>
    </location>
</feature>
<name>A0A1G9CT19_9FLAO</name>
<organism evidence="2 3">
    <name type="scientific">Flavobacterium noncentrifugens</name>
    <dbReference type="NCBI Taxonomy" id="1128970"/>
    <lineage>
        <taxon>Bacteria</taxon>
        <taxon>Pseudomonadati</taxon>
        <taxon>Bacteroidota</taxon>
        <taxon>Flavobacteriia</taxon>
        <taxon>Flavobacteriales</taxon>
        <taxon>Flavobacteriaceae</taxon>
        <taxon>Flavobacterium</taxon>
    </lineage>
</organism>
<dbReference type="Proteomes" id="UP000199580">
    <property type="component" value="Unassembled WGS sequence"/>
</dbReference>
<dbReference type="AlphaFoldDB" id="A0A1G9CT19"/>
<dbReference type="STRING" id="1128970.SAMN04487935_3643"/>
<protein>
    <submittedName>
        <fullName evidence="2">Uncharacterized protein</fullName>
    </submittedName>
</protein>
<proteinExistence type="predicted"/>
<feature type="transmembrane region" description="Helical" evidence="1">
    <location>
        <begin position="107"/>
        <end position="126"/>
    </location>
</feature>
<evidence type="ECO:0000313" key="3">
    <source>
        <dbReference type="Proteomes" id="UP000199580"/>
    </source>
</evidence>
<dbReference type="EMBL" id="FNEZ01000007">
    <property type="protein sequence ID" value="SDK54816.1"/>
    <property type="molecule type" value="Genomic_DNA"/>
</dbReference>
<keyword evidence="1" id="KW-0812">Transmembrane</keyword>
<evidence type="ECO:0000313" key="2">
    <source>
        <dbReference type="EMBL" id="SDK54816.1"/>
    </source>
</evidence>